<sequence>MGDPHKLRDSAAEAWPWPASAATRLGMEGRWRKGGAVIVAGGLLALPFLVFFTSGQESVSRHELGRALPPSSPEVCGSLEASDARRTTTGGGGATDELLSGLLVRGGFDRGSCLSRFESAQYFKYSPYTPPSAYLLRKLRAYEARHKKCAPGTPLYAKSVERLRSGSGSGPGAGTEYCNYLVWLPYNGLGNRMLSLISTFLYALLSDRVLLVHVPADFADLFCEPFPDATWVLPPDFPVANLSDLGRSPEQSYRNLVANKKIAANATAVPPWVFLNLCHEKDVDELFYCGADQLVLAKVKWLLVFSDKYFVPSLYSMGEFRGEIHRLFPAVESVSHLLSRYLFHPTNSVWGLVTRYYNSYLAQANRRIGVQIRIFDFARISADDMYTQILACSRQEHILPEIEAAGNLTTTNNNTTAGSGTVQHDTTAILIASLYADYYEMLKLRYYEHAAKGGVRVSVFQPTHAKVQVTGQRGHNQKALSEIYLLSFSEELLTSGTSTFGYMSASLAGMRPTMLYSARQRRVPEPPCVRMVTMEPCQHRPVSMECQANAVTKEDLARHVMTCEDEGLGIKLFD</sequence>
<evidence type="ECO:0000256" key="4">
    <source>
        <dbReference type="ARBA" id="ARBA00023034"/>
    </source>
</evidence>
<evidence type="ECO:0000313" key="8">
    <source>
        <dbReference type="EMBL" id="CAL5007267.1"/>
    </source>
</evidence>
<keyword evidence="7" id="KW-1133">Transmembrane helix</keyword>
<dbReference type="PANTHER" id="PTHR31889:SF62">
    <property type="entry name" value="FUCOSYLTRANSFERASE"/>
    <property type="match status" value="1"/>
</dbReference>
<keyword evidence="3 7" id="KW-0808">Transferase</keyword>
<evidence type="ECO:0000256" key="7">
    <source>
        <dbReference type="RuleBase" id="RU367004"/>
    </source>
</evidence>
<dbReference type="Pfam" id="PF03254">
    <property type="entry name" value="XG_FTase"/>
    <property type="match status" value="1"/>
</dbReference>
<keyword evidence="4 7" id="KW-0333">Golgi apparatus</keyword>
<keyword evidence="7" id="KW-0472">Membrane</keyword>
<comment type="subcellular location">
    <subcellularLocation>
        <location evidence="7">Golgi apparatus</location>
        <location evidence="7">Golgi stack membrane</location>
        <topology evidence="7">Single-pass type II membrane protein</topology>
    </subcellularLocation>
</comment>
<keyword evidence="9" id="KW-1185">Reference proteome</keyword>
<keyword evidence="6 7" id="KW-0961">Cell wall biogenesis/degradation</keyword>
<evidence type="ECO:0000256" key="1">
    <source>
        <dbReference type="ARBA" id="ARBA00010481"/>
    </source>
</evidence>
<evidence type="ECO:0000256" key="3">
    <source>
        <dbReference type="ARBA" id="ARBA00022679"/>
    </source>
</evidence>
<dbReference type="AlphaFoldDB" id="A0ABC9BVV2"/>
<gene>
    <name evidence="8" type="ORF">URODEC1_LOCUS68409</name>
</gene>
<dbReference type="FunFam" id="3.40.50.11340:FF:000005">
    <property type="entry name" value="Galactoside 2-alpha-L-fucosyltransferase"/>
    <property type="match status" value="1"/>
</dbReference>
<dbReference type="GO" id="GO:0071555">
    <property type="term" value="P:cell wall organization"/>
    <property type="evidence" value="ECO:0007669"/>
    <property type="project" value="UniProtKB-UniRule"/>
</dbReference>
<dbReference type="Proteomes" id="UP001497457">
    <property type="component" value="Chromosome 27b"/>
</dbReference>
<dbReference type="EC" id="2.4.1.-" evidence="7"/>
<evidence type="ECO:0000256" key="2">
    <source>
        <dbReference type="ARBA" id="ARBA00022676"/>
    </source>
</evidence>
<keyword evidence="2 7" id="KW-0328">Glycosyltransferase</keyword>
<dbReference type="GO" id="GO:0032580">
    <property type="term" value="C:Golgi cisterna membrane"/>
    <property type="evidence" value="ECO:0007669"/>
    <property type="project" value="UniProtKB-SubCell"/>
</dbReference>
<name>A0ABC9BVV2_9POAL</name>
<reference evidence="8 9" key="2">
    <citation type="submission" date="2024-10" db="EMBL/GenBank/DDBJ databases">
        <authorList>
            <person name="Ryan C."/>
        </authorList>
    </citation>
    <scope>NUCLEOTIDE SEQUENCE [LARGE SCALE GENOMIC DNA]</scope>
</reference>
<comment type="similarity">
    <text evidence="1 7">Belongs to the glycosyltransferase 37 family.</text>
</comment>
<reference evidence="9" key="1">
    <citation type="submission" date="2024-06" db="EMBL/GenBank/DDBJ databases">
        <authorList>
            <person name="Ryan C."/>
        </authorList>
    </citation>
    <scope>NUCLEOTIDE SEQUENCE [LARGE SCALE GENOMIC DNA]</scope>
</reference>
<keyword evidence="7" id="KW-0812">Transmembrane</keyword>
<organism evidence="8 9">
    <name type="scientific">Urochloa decumbens</name>
    <dbReference type="NCBI Taxonomy" id="240449"/>
    <lineage>
        <taxon>Eukaryota</taxon>
        <taxon>Viridiplantae</taxon>
        <taxon>Streptophyta</taxon>
        <taxon>Embryophyta</taxon>
        <taxon>Tracheophyta</taxon>
        <taxon>Spermatophyta</taxon>
        <taxon>Magnoliopsida</taxon>
        <taxon>Liliopsida</taxon>
        <taxon>Poales</taxon>
        <taxon>Poaceae</taxon>
        <taxon>PACMAD clade</taxon>
        <taxon>Panicoideae</taxon>
        <taxon>Panicodae</taxon>
        <taxon>Paniceae</taxon>
        <taxon>Melinidinae</taxon>
        <taxon>Urochloa</taxon>
    </lineage>
</organism>
<accession>A0ABC9BVV2</accession>
<dbReference type="PANTHER" id="PTHR31889">
    <property type="entry name" value="FUCOSYLTRANSFERASE 2-RELATED"/>
    <property type="match status" value="1"/>
</dbReference>
<evidence type="ECO:0000256" key="6">
    <source>
        <dbReference type="ARBA" id="ARBA00023316"/>
    </source>
</evidence>
<evidence type="ECO:0000313" key="9">
    <source>
        <dbReference type="Proteomes" id="UP001497457"/>
    </source>
</evidence>
<feature type="transmembrane region" description="Helical" evidence="7">
    <location>
        <begin position="34"/>
        <end position="52"/>
    </location>
</feature>
<evidence type="ECO:0000256" key="5">
    <source>
        <dbReference type="ARBA" id="ARBA00023180"/>
    </source>
</evidence>
<keyword evidence="5" id="KW-0325">Glycoprotein</keyword>
<proteinExistence type="inferred from homology"/>
<dbReference type="InterPro" id="IPR004938">
    <property type="entry name" value="XG_FTase"/>
</dbReference>
<protein>
    <recommendedName>
        <fullName evidence="7">Fucosyltransferase</fullName>
        <ecNumber evidence="7">2.4.1.-</ecNumber>
    </recommendedName>
</protein>
<dbReference type="EMBL" id="OZ075137">
    <property type="protein sequence ID" value="CAL5007267.1"/>
    <property type="molecule type" value="Genomic_DNA"/>
</dbReference>
<comment type="function">
    <text evidence="7">May be involved in cell wall biosynthesis.</text>
</comment>
<dbReference type="GO" id="GO:0016757">
    <property type="term" value="F:glycosyltransferase activity"/>
    <property type="evidence" value="ECO:0007669"/>
    <property type="project" value="UniProtKB-KW"/>
</dbReference>
<dbReference type="Gene3D" id="3.40.50.11340">
    <property type="match status" value="1"/>
</dbReference>